<dbReference type="CDD" id="cd02135">
    <property type="entry name" value="YdjA-like"/>
    <property type="match status" value="1"/>
</dbReference>
<reference evidence="10 11" key="1">
    <citation type="submission" date="2020-12" db="EMBL/GenBank/DDBJ databases">
        <title>Bacterial novel species Adhaeribacter sp. BT258 isolated from soil.</title>
        <authorList>
            <person name="Jung H.-Y."/>
        </authorList>
    </citation>
    <scope>NUCLEOTIDE SEQUENCE [LARGE SCALE GENOMIC DNA]</scope>
    <source>
        <strain evidence="10 11">BT258</strain>
    </source>
</reference>
<proteinExistence type="inferred from homology"/>
<comment type="cofactor">
    <cofactor evidence="1 8">
        <name>FMN</name>
        <dbReference type="ChEBI" id="CHEBI:58210"/>
    </cofactor>
</comment>
<keyword evidence="4 8" id="KW-0288">FMN</keyword>
<dbReference type="EMBL" id="JAEHFX010000002">
    <property type="protein sequence ID" value="MBK0402480.1"/>
    <property type="molecule type" value="Genomic_DNA"/>
</dbReference>
<organism evidence="10 11">
    <name type="scientific">Adhaeribacter terrigena</name>
    <dbReference type="NCBI Taxonomy" id="2793070"/>
    <lineage>
        <taxon>Bacteria</taxon>
        <taxon>Pseudomonadati</taxon>
        <taxon>Bacteroidota</taxon>
        <taxon>Cytophagia</taxon>
        <taxon>Cytophagales</taxon>
        <taxon>Hymenobacteraceae</taxon>
        <taxon>Adhaeribacter</taxon>
    </lineage>
</organism>
<dbReference type="Pfam" id="PF00881">
    <property type="entry name" value="Nitroreductase"/>
    <property type="match status" value="1"/>
</dbReference>
<evidence type="ECO:0000256" key="1">
    <source>
        <dbReference type="ARBA" id="ARBA00001917"/>
    </source>
</evidence>
<accession>A0ABS1BZE2</accession>
<dbReference type="RefSeq" id="WP_200505225.1">
    <property type="nucleotide sequence ID" value="NZ_JAEHFX010000002.1"/>
</dbReference>
<dbReference type="InterPro" id="IPR000415">
    <property type="entry name" value="Nitroreductase-like"/>
</dbReference>
<dbReference type="InterPro" id="IPR026021">
    <property type="entry name" value="YdjA-like"/>
</dbReference>
<dbReference type="SUPFAM" id="SSF55469">
    <property type="entry name" value="FMN-dependent nitroreductase-like"/>
    <property type="match status" value="1"/>
</dbReference>
<dbReference type="EC" id="1.-.-.-" evidence="8"/>
<sequence length="197" mass="22548">MNTTFSTLSQVIKSRRTIKPNQFNGRQIPDEQISQLLELADWAPTHAYTEPWRFKVFAGEKVQQFCLQHAELYKDNTDPENFQQAKYDKLLRMGNFTSHVIIAIMQRGDNSKIPVLEEIASTSCAVQNLLLGATALGIASYWGSGGMAYQPPMKTYLKLREEDLVLGILYLGYTDKETPEGKRNTPLDEKIDWQWIE</sequence>
<dbReference type="PANTHER" id="PTHR43821">
    <property type="entry name" value="NAD(P)H NITROREDUCTASE YDJA-RELATED"/>
    <property type="match status" value="1"/>
</dbReference>
<feature type="domain" description="Nitroreductase" evidence="9">
    <location>
        <begin position="12"/>
        <end position="173"/>
    </location>
</feature>
<dbReference type="Proteomes" id="UP000644147">
    <property type="component" value="Unassembled WGS sequence"/>
</dbReference>
<comment type="similarity">
    <text evidence="2 8">Belongs to the nitroreductase family.</text>
</comment>
<evidence type="ECO:0000256" key="4">
    <source>
        <dbReference type="ARBA" id="ARBA00022643"/>
    </source>
</evidence>
<name>A0ABS1BZE2_9BACT</name>
<evidence type="ECO:0000256" key="5">
    <source>
        <dbReference type="ARBA" id="ARBA00022857"/>
    </source>
</evidence>
<dbReference type="Gene3D" id="3.40.109.10">
    <property type="entry name" value="NADH Oxidase"/>
    <property type="match status" value="1"/>
</dbReference>
<keyword evidence="6 8" id="KW-0560">Oxidoreductase</keyword>
<evidence type="ECO:0000259" key="9">
    <source>
        <dbReference type="Pfam" id="PF00881"/>
    </source>
</evidence>
<evidence type="ECO:0000256" key="2">
    <source>
        <dbReference type="ARBA" id="ARBA00007118"/>
    </source>
</evidence>
<dbReference type="InterPro" id="IPR029479">
    <property type="entry name" value="Nitroreductase"/>
</dbReference>
<protein>
    <recommendedName>
        <fullName evidence="8">Putative NAD(P)H nitroreductase</fullName>
        <ecNumber evidence="8">1.-.-.-</ecNumber>
    </recommendedName>
</protein>
<evidence type="ECO:0000256" key="6">
    <source>
        <dbReference type="ARBA" id="ARBA00023002"/>
    </source>
</evidence>
<evidence type="ECO:0000313" key="11">
    <source>
        <dbReference type="Proteomes" id="UP000644147"/>
    </source>
</evidence>
<keyword evidence="5 8" id="KW-0521">NADP</keyword>
<evidence type="ECO:0000256" key="3">
    <source>
        <dbReference type="ARBA" id="ARBA00022630"/>
    </source>
</evidence>
<keyword evidence="3 8" id="KW-0285">Flavoprotein</keyword>
<evidence type="ECO:0000256" key="8">
    <source>
        <dbReference type="PIRNR" id="PIRNR000232"/>
    </source>
</evidence>
<dbReference type="PANTHER" id="PTHR43821:SF1">
    <property type="entry name" value="NAD(P)H NITROREDUCTASE YDJA-RELATED"/>
    <property type="match status" value="1"/>
</dbReference>
<dbReference type="InterPro" id="IPR052530">
    <property type="entry name" value="NAD(P)H_nitroreductase"/>
</dbReference>
<evidence type="ECO:0000256" key="7">
    <source>
        <dbReference type="ARBA" id="ARBA00023027"/>
    </source>
</evidence>
<keyword evidence="11" id="KW-1185">Reference proteome</keyword>
<keyword evidence="7 8" id="KW-0520">NAD</keyword>
<dbReference type="PIRSF" id="PIRSF000232">
    <property type="entry name" value="YdjA"/>
    <property type="match status" value="1"/>
</dbReference>
<evidence type="ECO:0000313" key="10">
    <source>
        <dbReference type="EMBL" id="MBK0402480.1"/>
    </source>
</evidence>
<comment type="caution">
    <text evidence="10">The sequence shown here is derived from an EMBL/GenBank/DDBJ whole genome shotgun (WGS) entry which is preliminary data.</text>
</comment>
<gene>
    <name evidence="10" type="ORF">I5M27_05750</name>
</gene>